<dbReference type="EMBL" id="JH668573">
    <property type="protein sequence ID" value="KAG6458130.1"/>
    <property type="molecule type" value="Genomic_DNA"/>
</dbReference>
<dbReference type="AlphaFoldDB" id="A0A921ZHW0"/>
<evidence type="ECO:0000313" key="3">
    <source>
        <dbReference type="Proteomes" id="UP000791440"/>
    </source>
</evidence>
<comment type="caution">
    <text evidence="2">The sequence shown here is derived from an EMBL/GenBank/DDBJ whole genome shotgun (WGS) entry which is preliminary data.</text>
</comment>
<keyword evidence="1" id="KW-0812">Transmembrane</keyword>
<keyword evidence="1" id="KW-0472">Membrane</keyword>
<accession>A0A921ZHW0</accession>
<protein>
    <submittedName>
        <fullName evidence="2">Uncharacterized protein</fullName>
    </submittedName>
</protein>
<dbReference type="Proteomes" id="UP000791440">
    <property type="component" value="Unassembled WGS sequence"/>
</dbReference>
<evidence type="ECO:0000256" key="1">
    <source>
        <dbReference type="SAM" id="Phobius"/>
    </source>
</evidence>
<feature type="transmembrane region" description="Helical" evidence="1">
    <location>
        <begin position="20"/>
        <end position="40"/>
    </location>
</feature>
<organism evidence="2 3">
    <name type="scientific">Manduca sexta</name>
    <name type="common">Tobacco hawkmoth</name>
    <name type="synonym">Tobacco hornworm</name>
    <dbReference type="NCBI Taxonomy" id="7130"/>
    <lineage>
        <taxon>Eukaryota</taxon>
        <taxon>Metazoa</taxon>
        <taxon>Ecdysozoa</taxon>
        <taxon>Arthropoda</taxon>
        <taxon>Hexapoda</taxon>
        <taxon>Insecta</taxon>
        <taxon>Pterygota</taxon>
        <taxon>Neoptera</taxon>
        <taxon>Endopterygota</taxon>
        <taxon>Lepidoptera</taxon>
        <taxon>Glossata</taxon>
        <taxon>Ditrysia</taxon>
        <taxon>Bombycoidea</taxon>
        <taxon>Sphingidae</taxon>
        <taxon>Sphinginae</taxon>
        <taxon>Sphingini</taxon>
        <taxon>Manduca</taxon>
    </lineage>
</organism>
<reference evidence="2" key="2">
    <citation type="submission" date="2020-12" db="EMBL/GenBank/DDBJ databases">
        <authorList>
            <person name="Kanost M."/>
        </authorList>
    </citation>
    <scope>NUCLEOTIDE SEQUENCE</scope>
</reference>
<proteinExistence type="predicted"/>
<dbReference type="EMBL" id="JH668573">
    <property type="protein sequence ID" value="KAG6458129.1"/>
    <property type="molecule type" value="Genomic_DNA"/>
</dbReference>
<sequence>MEFLVVIWNEMTSLRFFKSYLIFFQMFLFVSKFQKLLLFYKEINCKLKGKRFIHFFRTFRFK</sequence>
<gene>
    <name evidence="2" type="ORF">O3G_MSEX010689</name>
</gene>
<keyword evidence="1" id="KW-1133">Transmembrane helix</keyword>
<evidence type="ECO:0000313" key="2">
    <source>
        <dbReference type="EMBL" id="KAG6458129.1"/>
    </source>
</evidence>
<reference evidence="2" key="1">
    <citation type="journal article" date="2016" name="Insect Biochem. Mol. Biol.">
        <title>Multifaceted biological insights from a draft genome sequence of the tobacco hornworm moth, Manduca sexta.</title>
        <authorList>
            <person name="Kanost M.R."/>
            <person name="Arrese E.L."/>
            <person name="Cao X."/>
            <person name="Chen Y.R."/>
            <person name="Chellapilla S."/>
            <person name="Goldsmith M.R."/>
            <person name="Grosse-Wilde E."/>
            <person name="Heckel D.G."/>
            <person name="Herndon N."/>
            <person name="Jiang H."/>
            <person name="Papanicolaou A."/>
            <person name="Qu J."/>
            <person name="Soulages J.L."/>
            <person name="Vogel H."/>
            <person name="Walters J."/>
            <person name="Waterhouse R.M."/>
            <person name="Ahn S.J."/>
            <person name="Almeida F.C."/>
            <person name="An C."/>
            <person name="Aqrawi P."/>
            <person name="Bretschneider A."/>
            <person name="Bryant W.B."/>
            <person name="Bucks S."/>
            <person name="Chao H."/>
            <person name="Chevignon G."/>
            <person name="Christen J.M."/>
            <person name="Clarke D.F."/>
            <person name="Dittmer N.T."/>
            <person name="Ferguson L.C.F."/>
            <person name="Garavelou S."/>
            <person name="Gordon K.H.J."/>
            <person name="Gunaratna R.T."/>
            <person name="Han Y."/>
            <person name="Hauser F."/>
            <person name="He Y."/>
            <person name="Heidel-Fischer H."/>
            <person name="Hirsh A."/>
            <person name="Hu Y."/>
            <person name="Jiang H."/>
            <person name="Kalra D."/>
            <person name="Klinner C."/>
            <person name="Konig C."/>
            <person name="Kovar C."/>
            <person name="Kroll A.R."/>
            <person name="Kuwar S.S."/>
            <person name="Lee S.L."/>
            <person name="Lehman R."/>
            <person name="Li K."/>
            <person name="Li Z."/>
            <person name="Liang H."/>
            <person name="Lovelace S."/>
            <person name="Lu Z."/>
            <person name="Mansfield J.H."/>
            <person name="McCulloch K.J."/>
            <person name="Mathew T."/>
            <person name="Morton B."/>
            <person name="Muzny D.M."/>
            <person name="Neunemann D."/>
            <person name="Ongeri F."/>
            <person name="Pauchet Y."/>
            <person name="Pu L.L."/>
            <person name="Pyrousis I."/>
            <person name="Rao X.J."/>
            <person name="Redding A."/>
            <person name="Roesel C."/>
            <person name="Sanchez-Gracia A."/>
            <person name="Schaack S."/>
            <person name="Shukla A."/>
            <person name="Tetreau G."/>
            <person name="Wang Y."/>
            <person name="Xiong G.H."/>
            <person name="Traut W."/>
            <person name="Walsh T.K."/>
            <person name="Worley K.C."/>
            <person name="Wu D."/>
            <person name="Wu W."/>
            <person name="Wu Y.Q."/>
            <person name="Zhang X."/>
            <person name="Zou Z."/>
            <person name="Zucker H."/>
            <person name="Briscoe A.D."/>
            <person name="Burmester T."/>
            <person name="Clem R.J."/>
            <person name="Feyereisen R."/>
            <person name="Grimmelikhuijzen C.J.P."/>
            <person name="Hamodrakas S.J."/>
            <person name="Hansson B.S."/>
            <person name="Huguet E."/>
            <person name="Jermiin L.S."/>
            <person name="Lan Q."/>
            <person name="Lehman H.K."/>
            <person name="Lorenzen M."/>
            <person name="Merzendorfer H."/>
            <person name="Michalopoulos I."/>
            <person name="Morton D.B."/>
            <person name="Muthukrishnan S."/>
            <person name="Oakeshott J.G."/>
            <person name="Palmer W."/>
            <person name="Park Y."/>
            <person name="Passarelli A.L."/>
            <person name="Rozas J."/>
            <person name="Schwartz L.M."/>
            <person name="Smith W."/>
            <person name="Southgate A."/>
            <person name="Vilcinskas A."/>
            <person name="Vogt R."/>
            <person name="Wang P."/>
            <person name="Werren J."/>
            <person name="Yu X.Q."/>
            <person name="Zhou J.J."/>
            <person name="Brown S.J."/>
            <person name="Scherer S.E."/>
            <person name="Richards S."/>
            <person name="Blissard G.W."/>
        </authorList>
    </citation>
    <scope>NUCLEOTIDE SEQUENCE</scope>
</reference>
<keyword evidence="3" id="KW-1185">Reference proteome</keyword>
<name>A0A921ZHW0_MANSE</name>